<proteinExistence type="predicted"/>
<organism evidence="9 10">
    <name type="scientific">Methyloprofundus sedimenti</name>
    <dbReference type="NCBI Taxonomy" id="1420851"/>
    <lineage>
        <taxon>Bacteria</taxon>
        <taxon>Pseudomonadati</taxon>
        <taxon>Pseudomonadota</taxon>
        <taxon>Gammaproteobacteria</taxon>
        <taxon>Methylococcales</taxon>
        <taxon>Methylococcaceae</taxon>
        <taxon>Methyloprofundus</taxon>
    </lineage>
</organism>
<evidence type="ECO:0000256" key="6">
    <source>
        <dbReference type="ARBA" id="ARBA00023136"/>
    </source>
</evidence>
<dbReference type="GO" id="GO:0006508">
    <property type="term" value="P:proteolysis"/>
    <property type="evidence" value="ECO:0007669"/>
    <property type="project" value="UniProtKB-KW"/>
</dbReference>
<sequence length="228" mass="26330">MIPIRDTTVCYTTPYVTWALMFICISLFVLLEFSPDQIHHYIIYIYGMVPLRYTNPEWAIAMGYPVDHYLSFITNLFLHGGWLHLIMNMWFLWLFAGKIEDRMGHVRFIIFYLICGFIASTIQWLYTPDLVMPVVGASGAIAGVLGAYFFLYPYSRIVIWIPILLLPIFIEIPAIAFIGLWVIFQMAKATTAVMFYEGASDVALWAHLGGFIAGFLLFRYFLRKDYPG</sequence>
<keyword evidence="9" id="KW-0378">Hydrolase</keyword>
<dbReference type="STRING" id="1420851.AU255_15655"/>
<dbReference type="Gene3D" id="1.20.1540.10">
    <property type="entry name" value="Rhomboid-like"/>
    <property type="match status" value="1"/>
</dbReference>
<keyword evidence="10" id="KW-1185">Reference proteome</keyword>
<feature type="transmembrane region" description="Helical" evidence="7">
    <location>
        <begin position="132"/>
        <end position="151"/>
    </location>
</feature>
<feature type="domain" description="Peptidase S54 rhomboid" evidence="8">
    <location>
        <begin position="69"/>
        <end position="223"/>
    </location>
</feature>
<evidence type="ECO:0000256" key="2">
    <source>
        <dbReference type="ARBA" id="ARBA00022475"/>
    </source>
</evidence>
<dbReference type="FunFam" id="1.20.1540.10:FF:000027">
    <property type="entry name" value="Rhomboid family intramembrane serine protease"/>
    <property type="match status" value="1"/>
</dbReference>
<comment type="subcellular location">
    <subcellularLocation>
        <location evidence="1">Membrane</location>
        <topology evidence="1">Multi-pass membrane protein</topology>
    </subcellularLocation>
</comment>
<dbReference type="GO" id="GO:0004252">
    <property type="term" value="F:serine-type endopeptidase activity"/>
    <property type="evidence" value="ECO:0007669"/>
    <property type="project" value="InterPro"/>
</dbReference>
<gene>
    <name evidence="9" type="ORF">AU255_15655</name>
</gene>
<keyword evidence="5 7" id="KW-1133">Transmembrane helix</keyword>
<keyword evidence="2" id="KW-1003">Cell membrane</keyword>
<feature type="transmembrane region" description="Helical" evidence="7">
    <location>
        <begin position="108"/>
        <end position="126"/>
    </location>
</feature>
<evidence type="ECO:0000256" key="7">
    <source>
        <dbReference type="SAM" id="Phobius"/>
    </source>
</evidence>
<dbReference type="GO" id="GO:0016020">
    <property type="term" value="C:membrane"/>
    <property type="evidence" value="ECO:0007669"/>
    <property type="project" value="UniProtKB-SubCell"/>
</dbReference>
<dbReference type="AlphaFoldDB" id="A0A1V8M293"/>
<dbReference type="PANTHER" id="PTHR43066">
    <property type="entry name" value="RHOMBOID-RELATED PROTEIN"/>
    <property type="match status" value="1"/>
</dbReference>
<keyword evidence="9" id="KW-0645">Protease</keyword>
<keyword evidence="6 7" id="KW-0472">Membrane</keyword>
<reference evidence="9 10" key="1">
    <citation type="submission" date="2015-12" db="EMBL/GenBank/DDBJ databases">
        <authorList>
            <person name="Shamseldin A."/>
            <person name="Moawad H."/>
            <person name="Abd El-Rahim W.M."/>
            <person name="Sadowsky M.J."/>
        </authorList>
    </citation>
    <scope>NUCLEOTIDE SEQUENCE [LARGE SCALE GENOMIC DNA]</scope>
    <source>
        <strain evidence="9 10">WF1</strain>
    </source>
</reference>
<evidence type="ECO:0000256" key="4">
    <source>
        <dbReference type="ARBA" id="ARBA00022692"/>
    </source>
</evidence>
<evidence type="ECO:0000256" key="1">
    <source>
        <dbReference type="ARBA" id="ARBA00004141"/>
    </source>
</evidence>
<dbReference type="InterPro" id="IPR022764">
    <property type="entry name" value="Peptidase_S54_rhomboid_dom"/>
</dbReference>
<accession>A0A1V8M293</accession>
<feature type="transmembrane region" description="Helical" evidence="7">
    <location>
        <begin position="158"/>
        <end position="184"/>
    </location>
</feature>
<keyword evidence="3" id="KW-0997">Cell inner membrane</keyword>
<comment type="caution">
    <text evidence="9">The sequence shown here is derived from an EMBL/GenBank/DDBJ whole genome shotgun (WGS) entry which is preliminary data.</text>
</comment>
<dbReference type="SUPFAM" id="SSF144091">
    <property type="entry name" value="Rhomboid-like"/>
    <property type="match status" value="1"/>
</dbReference>
<evidence type="ECO:0000313" key="10">
    <source>
        <dbReference type="Proteomes" id="UP000191980"/>
    </source>
</evidence>
<feature type="transmembrane region" description="Helical" evidence="7">
    <location>
        <begin position="204"/>
        <end position="222"/>
    </location>
</feature>
<evidence type="ECO:0000259" key="8">
    <source>
        <dbReference type="Pfam" id="PF01694"/>
    </source>
</evidence>
<feature type="transmembrane region" description="Helical" evidence="7">
    <location>
        <begin position="15"/>
        <end position="34"/>
    </location>
</feature>
<dbReference type="EMBL" id="LPUF01000003">
    <property type="protein sequence ID" value="OQK15652.1"/>
    <property type="molecule type" value="Genomic_DNA"/>
</dbReference>
<evidence type="ECO:0000313" key="9">
    <source>
        <dbReference type="EMBL" id="OQK15652.1"/>
    </source>
</evidence>
<dbReference type="Pfam" id="PF01694">
    <property type="entry name" value="Rhomboid"/>
    <property type="match status" value="1"/>
</dbReference>
<evidence type="ECO:0000256" key="3">
    <source>
        <dbReference type="ARBA" id="ARBA00022519"/>
    </source>
</evidence>
<name>A0A1V8M293_9GAMM</name>
<keyword evidence="4 7" id="KW-0812">Transmembrane</keyword>
<dbReference type="Proteomes" id="UP000191980">
    <property type="component" value="Unassembled WGS sequence"/>
</dbReference>
<dbReference type="InterPro" id="IPR035952">
    <property type="entry name" value="Rhomboid-like_sf"/>
</dbReference>
<dbReference type="RefSeq" id="WP_080523889.1">
    <property type="nucleotide sequence ID" value="NZ_LPUF01000003.1"/>
</dbReference>
<feature type="transmembrane region" description="Helical" evidence="7">
    <location>
        <begin position="76"/>
        <end position="96"/>
    </location>
</feature>
<evidence type="ECO:0000256" key="5">
    <source>
        <dbReference type="ARBA" id="ARBA00022989"/>
    </source>
</evidence>
<dbReference type="OrthoDB" id="9814037at2"/>
<protein>
    <submittedName>
        <fullName evidence="9">Rhomboid family intramembrane serine protease</fullName>
    </submittedName>
</protein>
<dbReference type="PANTHER" id="PTHR43066:SF26">
    <property type="entry name" value="RHOMBOID PROTEASE GLPG"/>
    <property type="match status" value="1"/>
</dbReference>